<protein>
    <submittedName>
        <fullName evidence="1">Uncharacterized protein</fullName>
    </submittedName>
</protein>
<dbReference type="EMBL" id="JAMYWD010000001">
    <property type="protein sequence ID" value="KAJ4982477.1"/>
    <property type="molecule type" value="Genomic_DNA"/>
</dbReference>
<gene>
    <name evidence="1" type="ORF">NE237_033314</name>
</gene>
<dbReference type="Proteomes" id="UP001141806">
    <property type="component" value="Unassembled WGS sequence"/>
</dbReference>
<name>A0A9Q0L4V9_9MAGN</name>
<dbReference type="AlphaFoldDB" id="A0A9Q0L4V9"/>
<accession>A0A9Q0L4V9</accession>
<organism evidence="1 2">
    <name type="scientific">Protea cynaroides</name>
    <dbReference type="NCBI Taxonomy" id="273540"/>
    <lineage>
        <taxon>Eukaryota</taxon>
        <taxon>Viridiplantae</taxon>
        <taxon>Streptophyta</taxon>
        <taxon>Embryophyta</taxon>
        <taxon>Tracheophyta</taxon>
        <taxon>Spermatophyta</taxon>
        <taxon>Magnoliopsida</taxon>
        <taxon>Proteales</taxon>
        <taxon>Proteaceae</taxon>
        <taxon>Protea</taxon>
    </lineage>
</organism>
<dbReference type="OrthoDB" id="1605119at2759"/>
<sequence length="119" mass="14189">MLKCIFGIDFLAFCKVIPYFPTNGIIPNVEDKDLIDLCYKRFIYSLSGNAERIYLYGFFLLFNEDPLLILKRNMELRKEEIRFAHHFNQLEIKKTLVRHENSQSHSDLDKWNSLSPWLS</sequence>
<evidence type="ECO:0000313" key="1">
    <source>
        <dbReference type="EMBL" id="KAJ4982477.1"/>
    </source>
</evidence>
<reference evidence="1" key="1">
    <citation type="journal article" date="2023" name="Plant J.">
        <title>The genome of the king protea, Protea cynaroides.</title>
        <authorList>
            <person name="Chang J."/>
            <person name="Duong T.A."/>
            <person name="Schoeman C."/>
            <person name="Ma X."/>
            <person name="Roodt D."/>
            <person name="Barker N."/>
            <person name="Li Z."/>
            <person name="Van de Peer Y."/>
            <person name="Mizrachi E."/>
        </authorList>
    </citation>
    <scope>NUCLEOTIDE SEQUENCE</scope>
    <source>
        <tissue evidence="1">Young leaves</tissue>
    </source>
</reference>
<proteinExistence type="predicted"/>
<keyword evidence="2" id="KW-1185">Reference proteome</keyword>
<comment type="caution">
    <text evidence="1">The sequence shown here is derived from an EMBL/GenBank/DDBJ whole genome shotgun (WGS) entry which is preliminary data.</text>
</comment>
<evidence type="ECO:0000313" key="2">
    <source>
        <dbReference type="Proteomes" id="UP001141806"/>
    </source>
</evidence>